<evidence type="ECO:0000313" key="4">
    <source>
        <dbReference type="Proteomes" id="UP000002059"/>
    </source>
</evidence>
<dbReference type="OrthoDB" id="3544487at2759"/>
<evidence type="ECO:0000313" key="3">
    <source>
        <dbReference type="EMBL" id="EEH39300.2"/>
    </source>
</evidence>
<evidence type="ECO:0000256" key="2">
    <source>
        <dbReference type="SAM" id="Phobius"/>
    </source>
</evidence>
<accession>C1GTB7</accession>
<dbReference type="KEGG" id="pbl:PAAG_01762"/>
<dbReference type="PANTHER" id="PTHR37535:SF2">
    <property type="entry name" value="FINGER DOMAIN PROTEIN, PUTATIVE (AFU_ORTHOLOGUE AFUA_6G09300)-RELATED"/>
    <property type="match status" value="1"/>
</dbReference>
<dbReference type="GeneID" id="9099721"/>
<feature type="transmembrane region" description="Helical" evidence="2">
    <location>
        <begin position="156"/>
        <end position="176"/>
    </location>
</feature>
<evidence type="ECO:0000256" key="1">
    <source>
        <dbReference type="SAM" id="MobiDB-lite"/>
    </source>
</evidence>
<sequence length="332" mass="36923">MSVIVQVSDIASDSDDTTGSNVFVDSDSDGCLDDSDLGTDDEAEQSLRTHKQPPPPPEQYLQAEADVDVSPLWKDGQRIPGIGTVSSLETLWKQYFQVYMADTGHPIDDLVIAQAQDVIALVADEKKLSWEKRPKGTMYVDDLAEFARVMLATTDMLFLIGWLLIQPILFCHLAGITGNRPAALLELRYRHLQLTLIRNPLGGTPRLTTESLLNLLRGTPYIFLLGMLFHIKAFKYLLITGAETLYDLGVLEGLNHQKVPLRNDLDDKFVFGQASFTNEVLKNEVPDGKYSVDIDETLHRIQLPLKEAIAFVAGHKPTFAQNPQGYKGLEAN</sequence>
<keyword evidence="2" id="KW-0472">Membrane</keyword>
<organism evidence="3 4">
    <name type="scientific">Paracoccidioides lutzii (strain ATCC MYA-826 / Pb01)</name>
    <name type="common">Paracoccidioides brasiliensis</name>
    <dbReference type="NCBI Taxonomy" id="502779"/>
    <lineage>
        <taxon>Eukaryota</taxon>
        <taxon>Fungi</taxon>
        <taxon>Dikarya</taxon>
        <taxon>Ascomycota</taxon>
        <taxon>Pezizomycotina</taxon>
        <taxon>Eurotiomycetes</taxon>
        <taxon>Eurotiomycetidae</taxon>
        <taxon>Onygenales</taxon>
        <taxon>Ajellomycetaceae</taxon>
        <taxon>Paracoccidioides</taxon>
    </lineage>
</organism>
<dbReference type="EMBL" id="KN293994">
    <property type="protein sequence ID" value="EEH39300.2"/>
    <property type="molecule type" value="Genomic_DNA"/>
</dbReference>
<dbReference type="Pfam" id="PF11917">
    <property type="entry name" value="DUF3435"/>
    <property type="match status" value="2"/>
</dbReference>
<feature type="compositionally biased region" description="Acidic residues" evidence="1">
    <location>
        <begin position="26"/>
        <end position="44"/>
    </location>
</feature>
<dbReference type="STRING" id="502779.C1GTB7"/>
<dbReference type="PANTHER" id="PTHR37535">
    <property type="entry name" value="FLUG DOMAIN PROTEIN"/>
    <property type="match status" value="1"/>
</dbReference>
<dbReference type="VEuPathDB" id="FungiDB:PAAG_01762"/>
<dbReference type="InterPro" id="IPR021842">
    <property type="entry name" value="DUF3435"/>
</dbReference>
<protein>
    <submittedName>
        <fullName evidence="3">Uncharacterized protein</fullName>
    </submittedName>
</protein>
<dbReference type="HOGENOM" id="CLU_837030_0_0_1"/>
<dbReference type="AlphaFoldDB" id="C1GTB7"/>
<dbReference type="RefSeq" id="XP_015701347.1">
    <property type="nucleotide sequence ID" value="XM_015844439.1"/>
</dbReference>
<gene>
    <name evidence="3" type="ORF">PAAG_01762</name>
</gene>
<proteinExistence type="predicted"/>
<dbReference type="Proteomes" id="UP000002059">
    <property type="component" value="Partially assembled WGS sequence"/>
</dbReference>
<keyword evidence="4" id="KW-1185">Reference proteome</keyword>
<feature type="region of interest" description="Disordered" evidence="1">
    <location>
        <begin position="1"/>
        <end position="60"/>
    </location>
</feature>
<keyword evidence="2" id="KW-1133">Transmembrane helix</keyword>
<name>C1GTB7_PARBA</name>
<reference evidence="3 4" key="1">
    <citation type="journal article" date="2011" name="PLoS Genet.">
        <title>Comparative genomic analysis of human fungal pathogens causing paracoccidioidomycosis.</title>
        <authorList>
            <person name="Desjardins C.A."/>
            <person name="Champion M.D."/>
            <person name="Holder J.W."/>
            <person name="Muszewska A."/>
            <person name="Goldberg J."/>
            <person name="Bailao A.M."/>
            <person name="Brigido M.M."/>
            <person name="Ferreira M.E."/>
            <person name="Garcia A.M."/>
            <person name="Grynberg M."/>
            <person name="Gujja S."/>
            <person name="Heiman D.I."/>
            <person name="Henn M.R."/>
            <person name="Kodira C.D."/>
            <person name="Leon-Narvaez H."/>
            <person name="Longo L.V."/>
            <person name="Ma L.J."/>
            <person name="Malavazi I."/>
            <person name="Matsuo A.L."/>
            <person name="Morais F.V."/>
            <person name="Pereira M."/>
            <person name="Rodriguez-Brito S."/>
            <person name="Sakthikumar S."/>
            <person name="Salem-Izacc S.M."/>
            <person name="Sykes S.M."/>
            <person name="Teixeira M.M."/>
            <person name="Vallejo M.C."/>
            <person name="Walter M.E."/>
            <person name="Yandava C."/>
            <person name="Young S."/>
            <person name="Zeng Q."/>
            <person name="Zucker J."/>
            <person name="Felipe M.S."/>
            <person name="Goldman G.H."/>
            <person name="Haas B.J."/>
            <person name="McEwen J.G."/>
            <person name="Nino-Vega G."/>
            <person name="Puccia R."/>
            <person name="San-Blas G."/>
            <person name="Soares C.M."/>
            <person name="Birren B.W."/>
            <person name="Cuomo C.A."/>
        </authorList>
    </citation>
    <scope>NUCLEOTIDE SEQUENCE [LARGE SCALE GENOMIC DNA]</scope>
    <source>
        <strain evidence="4">ATCC MYA-826 / Pb01</strain>
    </source>
</reference>
<keyword evidence="2" id="KW-0812">Transmembrane</keyword>